<dbReference type="SUPFAM" id="SSF56281">
    <property type="entry name" value="Metallo-hydrolase/oxidoreductase"/>
    <property type="match status" value="1"/>
</dbReference>
<comment type="function">
    <text evidence="6">May be involved in the transport of PQQ or its precursor to the periplasm.</text>
</comment>
<keyword evidence="10" id="KW-1185">Reference proteome</keyword>
<dbReference type="UniPathway" id="UPA00539"/>
<organism evidence="9 10">
    <name type="scientific">Streptomyces piniterrae</name>
    <dbReference type="NCBI Taxonomy" id="2571125"/>
    <lineage>
        <taxon>Bacteria</taxon>
        <taxon>Bacillati</taxon>
        <taxon>Actinomycetota</taxon>
        <taxon>Actinomycetes</taxon>
        <taxon>Kitasatosporales</taxon>
        <taxon>Streptomycetaceae</taxon>
        <taxon>Streptomyces</taxon>
    </lineage>
</organism>
<dbReference type="HAMAP" id="MF_00653">
    <property type="entry name" value="PQQ_syn_PqqB"/>
    <property type="match status" value="1"/>
</dbReference>
<feature type="domain" description="Metallo-beta-lactamase" evidence="8">
    <location>
        <begin position="48"/>
        <end position="281"/>
    </location>
</feature>
<evidence type="ECO:0000256" key="1">
    <source>
        <dbReference type="ARBA" id="ARBA00004886"/>
    </source>
</evidence>
<evidence type="ECO:0000256" key="7">
    <source>
        <dbReference type="SAM" id="MobiDB-lite"/>
    </source>
</evidence>
<keyword evidence="4 6" id="KW-0813">Transport</keyword>
<protein>
    <recommendedName>
        <fullName evidence="3 6">Coenzyme PQQ synthesis protein B</fullName>
    </recommendedName>
    <alternativeName>
        <fullName evidence="6">Pyrroloquinoline quinone biosynthesis protein B</fullName>
    </alternativeName>
</protein>
<accession>A0A4U0NWM2</accession>
<dbReference type="InterPro" id="IPR011842">
    <property type="entry name" value="PQQ_synth_PqqB"/>
</dbReference>
<dbReference type="Proteomes" id="UP000308697">
    <property type="component" value="Unassembled WGS sequence"/>
</dbReference>
<evidence type="ECO:0000256" key="3">
    <source>
        <dbReference type="ARBA" id="ARBA00015084"/>
    </source>
</evidence>
<feature type="region of interest" description="Disordered" evidence="7">
    <location>
        <begin position="163"/>
        <end position="194"/>
    </location>
</feature>
<sequence>MLLKVLGTAAGGGVPQWNCACPGCSGARAHPQWRRRHASLAVRADDDHWYLINATPDIAEQMESTPALHPGPGARRTPVAGLVLTDAELDHTLGIARLREGDRIEVLATGPVRTALRGQAHLDDILTPYTKLVWRELGSRPVPLCDGSDVEISALPVSAKRPRYAAGGGGADGSPTQSPTRCPTQSATQSPTDPLEPWVVALRLHDRRTGGTAVYAPALAAWPEPFRQALADADCVLLDGTFWDDDEPRRGGFSARTATGMGHLPIDGPDGTLHRLAPLTARCFYTHLNNTNPLVDPEAPQHKRLAEHGLAVAAEGMEIAL</sequence>
<name>A0A4U0NWM2_9ACTN</name>
<dbReference type="RefSeq" id="WP_136738127.1">
    <property type="nucleotide sequence ID" value="NZ_SUMB01000001.1"/>
</dbReference>
<evidence type="ECO:0000256" key="5">
    <source>
        <dbReference type="ARBA" id="ARBA00022905"/>
    </source>
</evidence>
<dbReference type="GO" id="GO:0018189">
    <property type="term" value="P:pyrroloquinoline quinone biosynthetic process"/>
    <property type="evidence" value="ECO:0007669"/>
    <property type="project" value="UniProtKB-UniRule"/>
</dbReference>
<feature type="compositionally biased region" description="Polar residues" evidence="7">
    <location>
        <begin position="174"/>
        <end position="192"/>
    </location>
</feature>
<dbReference type="OrthoDB" id="9778305at2"/>
<dbReference type="InterPro" id="IPR001279">
    <property type="entry name" value="Metallo-B-lactamas"/>
</dbReference>
<gene>
    <name evidence="6 9" type="primary">pqqB</name>
    <name evidence="9" type="ORF">FCH28_03495</name>
</gene>
<dbReference type="Pfam" id="PF12706">
    <property type="entry name" value="Lactamase_B_2"/>
    <property type="match status" value="1"/>
</dbReference>
<dbReference type="EMBL" id="SUMB01000001">
    <property type="protein sequence ID" value="TJZ59175.1"/>
    <property type="molecule type" value="Genomic_DNA"/>
</dbReference>
<dbReference type="AlphaFoldDB" id="A0A4U0NWM2"/>
<dbReference type="InterPro" id="IPR036866">
    <property type="entry name" value="RibonucZ/Hydroxyglut_hydro"/>
</dbReference>
<evidence type="ECO:0000256" key="6">
    <source>
        <dbReference type="HAMAP-Rule" id="MF_00653"/>
    </source>
</evidence>
<dbReference type="NCBIfam" id="TIGR02108">
    <property type="entry name" value="PQQ_syn_pqqB"/>
    <property type="match status" value="1"/>
</dbReference>
<evidence type="ECO:0000313" key="9">
    <source>
        <dbReference type="EMBL" id="TJZ59175.1"/>
    </source>
</evidence>
<evidence type="ECO:0000313" key="10">
    <source>
        <dbReference type="Proteomes" id="UP000308697"/>
    </source>
</evidence>
<evidence type="ECO:0000259" key="8">
    <source>
        <dbReference type="Pfam" id="PF12706"/>
    </source>
</evidence>
<evidence type="ECO:0000256" key="4">
    <source>
        <dbReference type="ARBA" id="ARBA00022448"/>
    </source>
</evidence>
<keyword evidence="5 6" id="KW-0884">PQQ biosynthesis</keyword>
<proteinExistence type="inferred from homology"/>
<comment type="similarity">
    <text evidence="2 6">Belongs to the PqqB family.</text>
</comment>
<evidence type="ECO:0000256" key="2">
    <source>
        <dbReference type="ARBA" id="ARBA00008481"/>
    </source>
</evidence>
<comment type="caution">
    <text evidence="9">The sequence shown here is derived from an EMBL/GenBank/DDBJ whole genome shotgun (WGS) entry which is preliminary data.</text>
</comment>
<comment type="pathway">
    <text evidence="1 6">Cofactor biosynthesis; pyrroloquinoline quinone biosynthesis.</text>
</comment>
<reference evidence="9 10" key="1">
    <citation type="submission" date="2019-04" db="EMBL/GenBank/DDBJ databases">
        <title>Streptomyces piniterrae sp. nov., a heliquinomycin-producing actinomycete isolated from rhizosphere soil of Pinus yunnanensis.</title>
        <authorList>
            <person name="Zhuang X."/>
            <person name="Zhao J."/>
        </authorList>
    </citation>
    <scope>NUCLEOTIDE SEQUENCE [LARGE SCALE GENOMIC DNA]</scope>
    <source>
        <strain evidence="10">jys28</strain>
    </source>
</reference>
<dbReference type="Gene3D" id="3.60.15.10">
    <property type="entry name" value="Ribonuclease Z/Hydroxyacylglutathione hydrolase-like"/>
    <property type="match status" value="1"/>
</dbReference>